<protein>
    <submittedName>
        <fullName evidence="2">Glycogen debranching enzyme</fullName>
    </submittedName>
</protein>
<dbReference type="Proteomes" id="UP000095282">
    <property type="component" value="Unplaced"/>
</dbReference>
<dbReference type="InterPro" id="IPR012341">
    <property type="entry name" value="6hp_glycosidase-like_sf"/>
</dbReference>
<dbReference type="STRING" id="1561998.A0A1I7SXD5"/>
<organism evidence="1 2">
    <name type="scientific">Caenorhabditis tropicalis</name>
    <dbReference type="NCBI Taxonomy" id="1561998"/>
    <lineage>
        <taxon>Eukaryota</taxon>
        <taxon>Metazoa</taxon>
        <taxon>Ecdysozoa</taxon>
        <taxon>Nematoda</taxon>
        <taxon>Chromadorea</taxon>
        <taxon>Rhabditida</taxon>
        <taxon>Rhabditina</taxon>
        <taxon>Rhabditomorpha</taxon>
        <taxon>Rhabditoidea</taxon>
        <taxon>Rhabditidae</taxon>
        <taxon>Peloderinae</taxon>
        <taxon>Caenorhabditis</taxon>
    </lineage>
</organism>
<dbReference type="GO" id="GO:0005789">
    <property type="term" value="C:endoplasmic reticulum membrane"/>
    <property type="evidence" value="ECO:0007669"/>
    <property type="project" value="TreeGrafter"/>
</dbReference>
<dbReference type="InterPro" id="IPR004888">
    <property type="entry name" value="Glycoside_hydrolase_63"/>
</dbReference>
<evidence type="ECO:0000313" key="2">
    <source>
        <dbReference type="WBParaSite" id="Csp11.Scaffold10.g52.t2"/>
    </source>
</evidence>
<dbReference type="Gene3D" id="1.50.10.10">
    <property type="match status" value="1"/>
</dbReference>
<dbReference type="SUPFAM" id="SSF48208">
    <property type="entry name" value="Six-hairpin glycosidases"/>
    <property type="match status" value="1"/>
</dbReference>
<dbReference type="eggNOG" id="ENOG502TFZI">
    <property type="taxonomic scope" value="Eukaryota"/>
</dbReference>
<dbReference type="PANTHER" id="PTHR10412:SF16">
    <property type="entry name" value="GLYCOSYL HYDROLASE FAMILY 63 C-TERMINAL DOMAIN-CONTAINING PROTEIN"/>
    <property type="match status" value="1"/>
</dbReference>
<dbReference type="PANTHER" id="PTHR10412">
    <property type="entry name" value="MANNOSYL-OLIGOSACCHARIDE GLUCOSIDASE"/>
    <property type="match status" value="1"/>
</dbReference>
<name>A0A1I7SXD5_9PELO</name>
<dbReference type="GO" id="GO:0009311">
    <property type="term" value="P:oligosaccharide metabolic process"/>
    <property type="evidence" value="ECO:0007669"/>
    <property type="project" value="InterPro"/>
</dbReference>
<reference evidence="2" key="1">
    <citation type="submission" date="2016-11" db="UniProtKB">
        <authorList>
            <consortium name="WormBaseParasite"/>
        </authorList>
    </citation>
    <scope>IDENTIFICATION</scope>
</reference>
<dbReference type="GO" id="GO:0006487">
    <property type="term" value="P:protein N-linked glycosylation"/>
    <property type="evidence" value="ECO:0007669"/>
    <property type="project" value="TreeGrafter"/>
</dbReference>
<dbReference type="AlphaFoldDB" id="A0A1I7SXD5"/>
<accession>A0A1I7SXD5</accession>
<proteinExistence type="predicted"/>
<dbReference type="InterPro" id="IPR008928">
    <property type="entry name" value="6-hairpin_glycosidase_sf"/>
</dbReference>
<dbReference type="WBParaSite" id="Csp11.Scaffold10.g52.t2">
    <property type="protein sequence ID" value="Csp11.Scaffold10.g52.t2"/>
    <property type="gene ID" value="Csp11.Scaffold10.g52"/>
</dbReference>
<keyword evidence="1" id="KW-1185">Reference proteome</keyword>
<sequence length="561" mass="63010">MIEGVFVSIAASYGVQRYRDVYVIPPEKEQTFPFLANKQSESDKFRNIILGDSKTPVLLFSDLSNEKLAFHVLNNGTVLSLTDVEHYEFGTPGSENGGKLTFYYNYAEVILNYIIHPNSSVTILSTVDGKRPDGKPNDLEFSVTEGEEEPVVLPLGTEIISYPGVTLQSRDNFEEFLSQFEILQRKWADISNKLFSSGQQLPKAYLELVESAYGFVENSINVKQSTEIIGLYNNFTQSHNTFYLEPHGFSLKQLDDQVFGLMTLSKLESADTLRVLKSWINTANELGYMGNQIDNGSIVLSKIQAPVLFQLIKELQDNSLFKDELPGLSDNLEFIAEHTWKNSIGTKGLVEVKWLGNSNGIFGFEEATPKDSSSFELFCLLGDMSRVIQKLHEASGNSLSTKWGQRFNDFEATMSKYWNDENKHYGDLVKVKVESGPASHVPVILGLLTEKSDSLKQLLENLQQDSNFLPFGFQYSEEQGVRVGTNYLLIKSLKKYSSLSGPSQELAHNLYSISKNHLAAVIARSNRATKSFYGRYDKNMKQIGQKGHPEGTLVFNIMSNL</sequence>
<dbReference type="GO" id="GO:0004573">
    <property type="term" value="F:Glc3Man9GlcNAc2 oligosaccharide glucosidase activity"/>
    <property type="evidence" value="ECO:0007669"/>
    <property type="project" value="InterPro"/>
</dbReference>
<evidence type="ECO:0000313" key="1">
    <source>
        <dbReference type="Proteomes" id="UP000095282"/>
    </source>
</evidence>